<dbReference type="EMBL" id="UYJE01001940">
    <property type="protein sequence ID" value="VDI06484.1"/>
    <property type="molecule type" value="Genomic_DNA"/>
</dbReference>
<sequence length="186" mass="21396">MIADNTGSKGDLTTDAFQWTMLQYRNTPDRDTKLSPSMCVFGHPIRDFIPIPQGKYFPHNTWRETLNAREEALGNRHIKQSERLSEHPKRLPQLATGDHQELPNEQKLHIPEMAKTGLSSSKSLRVKNTHPESRRLEFTGTPLENQRTQPTTNIYPLSNSPTELTTQRKSSRPPAWHSDYSMDYQS</sequence>
<feature type="region of interest" description="Disordered" evidence="1">
    <location>
        <begin position="77"/>
        <end position="186"/>
    </location>
</feature>
<dbReference type="Proteomes" id="UP000596742">
    <property type="component" value="Unassembled WGS sequence"/>
</dbReference>
<dbReference type="AlphaFoldDB" id="A0A8B6CJD3"/>
<proteinExistence type="predicted"/>
<evidence type="ECO:0000256" key="1">
    <source>
        <dbReference type="SAM" id="MobiDB-lite"/>
    </source>
</evidence>
<dbReference type="OrthoDB" id="6122020at2759"/>
<feature type="compositionally biased region" description="Basic and acidic residues" evidence="1">
    <location>
        <begin position="98"/>
        <end position="112"/>
    </location>
</feature>
<comment type="caution">
    <text evidence="2">The sequence shown here is derived from an EMBL/GenBank/DDBJ whole genome shotgun (WGS) entry which is preliminary data.</text>
</comment>
<feature type="compositionally biased region" description="Polar residues" evidence="1">
    <location>
        <begin position="142"/>
        <end position="168"/>
    </location>
</feature>
<gene>
    <name evidence="2" type="ORF">MGAL_10B041892</name>
</gene>
<organism evidence="2 3">
    <name type="scientific">Mytilus galloprovincialis</name>
    <name type="common">Mediterranean mussel</name>
    <dbReference type="NCBI Taxonomy" id="29158"/>
    <lineage>
        <taxon>Eukaryota</taxon>
        <taxon>Metazoa</taxon>
        <taxon>Spiralia</taxon>
        <taxon>Lophotrochozoa</taxon>
        <taxon>Mollusca</taxon>
        <taxon>Bivalvia</taxon>
        <taxon>Autobranchia</taxon>
        <taxon>Pteriomorphia</taxon>
        <taxon>Mytilida</taxon>
        <taxon>Mytiloidea</taxon>
        <taxon>Mytilidae</taxon>
        <taxon>Mytilinae</taxon>
        <taxon>Mytilus</taxon>
    </lineage>
</organism>
<name>A0A8B6CJD3_MYTGA</name>
<keyword evidence="3" id="KW-1185">Reference proteome</keyword>
<accession>A0A8B6CJD3</accession>
<protein>
    <submittedName>
        <fullName evidence="2">Uncharacterized protein</fullName>
    </submittedName>
</protein>
<evidence type="ECO:0000313" key="3">
    <source>
        <dbReference type="Proteomes" id="UP000596742"/>
    </source>
</evidence>
<evidence type="ECO:0000313" key="2">
    <source>
        <dbReference type="EMBL" id="VDI06484.1"/>
    </source>
</evidence>
<feature type="compositionally biased region" description="Basic and acidic residues" evidence="1">
    <location>
        <begin position="77"/>
        <end position="89"/>
    </location>
</feature>
<reference evidence="2" key="1">
    <citation type="submission" date="2018-11" db="EMBL/GenBank/DDBJ databases">
        <authorList>
            <person name="Alioto T."/>
            <person name="Alioto T."/>
        </authorList>
    </citation>
    <scope>NUCLEOTIDE SEQUENCE</scope>
</reference>